<evidence type="ECO:0000256" key="9">
    <source>
        <dbReference type="ARBA" id="ARBA00031501"/>
    </source>
</evidence>
<dbReference type="Pfam" id="PF02446">
    <property type="entry name" value="Glyco_hydro_77"/>
    <property type="match status" value="1"/>
</dbReference>
<comment type="caution">
    <text evidence="11">The sequence shown here is derived from an EMBL/GenBank/DDBJ whole genome shotgun (WGS) entry which is preliminary data.</text>
</comment>
<protein>
    <recommendedName>
        <fullName evidence="4 10">4-alpha-glucanotransferase</fullName>
        <ecNumber evidence="3 10">2.4.1.25</ecNumber>
    </recommendedName>
    <alternativeName>
        <fullName evidence="8 10">Amylomaltase</fullName>
    </alternativeName>
    <alternativeName>
        <fullName evidence="9 10">Disproportionating enzyme</fullName>
    </alternativeName>
</protein>
<gene>
    <name evidence="11" type="primary">malQ</name>
    <name evidence="11" type="ORF">DWZ46_10975</name>
</gene>
<dbReference type="PANTHER" id="PTHR32438:SF5">
    <property type="entry name" value="4-ALPHA-GLUCANOTRANSFERASE DPE1, CHLOROPLASTIC_AMYLOPLASTIC"/>
    <property type="match status" value="1"/>
</dbReference>
<dbReference type="RefSeq" id="WP_158403579.1">
    <property type="nucleotide sequence ID" value="NZ_QVER01000013.1"/>
</dbReference>
<evidence type="ECO:0000256" key="10">
    <source>
        <dbReference type="RuleBase" id="RU361207"/>
    </source>
</evidence>
<dbReference type="Gene3D" id="3.20.20.80">
    <property type="entry name" value="Glycosidases"/>
    <property type="match status" value="1"/>
</dbReference>
<keyword evidence="6 10" id="KW-0808">Transferase</keyword>
<evidence type="ECO:0000256" key="5">
    <source>
        <dbReference type="ARBA" id="ARBA00022676"/>
    </source>
</evidence>
<evidence type="ECO:0000256" key="7">
    <source>
        <dbReference type="ARBA" id="ARBA00023277"/>
    </source>
</evidence>
<evidence type="ECO:0000256" key="1">
    <source>
        <dbReference type="ARBA" id="ARBA00000439"/>
    </source>
</evidence>
<comment type="catalytic activity">
    <reaction evidence="1 10">
        <text>Transfers a segment of a (1-&gt;4)-alpha-D-glucan to a new position in an acceptor, which may be glucose or a (1-&gt;4)-alpha-D-glucan.</text>
        <dbReference type="EC" id="2.4.1.25"/>
    </reaction>
</comment>
<keyword evidence="7 10" id="KW-0119">Carbohydrate metabolism</keyword>
<dbReference type="NCBIfam" id="NF011080">
    <property type="entry name" value="PRK14508.1-3"/>
    <property type="match status" value="1"/>
</dbReference>
<dbReference type="EMBL" id="QVER01000013">
    <property type="protein sequence ID" value="RGB90671.1"/>
    <property type="molecule type" value="Genomic_DNA"/>
</dbReference>
<reference evidence="11 12" key="1">
    <citation type="submission" date="2018-08" db="EMBL/GenBank/DDBJ databases">
        <title>A genome reference for cultivated species of the human gut microbiota.</title>
        <authorList>
            <person name="Zou Y."/>
            <person name="Xue W."/>
            <person name="Luo G."/>
        </authorList>
    </citation>
    <scope>NUCLEOTIDE SEQUENCE [LARGE SCALE GENOMIC DNA]</scope>
    <source>
        <strain evidence="11 12">AF32-8AC</strain>
    </source>
</reference>
<organism evidence="11 12">
    <name type="scientific">Faecalibacterium prausnitzii</name>
    <dbReference type="NCBI Taxonomy" id="853"/>
    <lineage>
        <taxon>Bacteria</taxon>
        <taxon>Bacillati</taxon>
        <taxon>Bacillota</taxon>
        <taxon>Clostridia</taxon>
        <taxon>Eubacteriales</taxon>
        <taxon>Oscillospiraceae</taxon>
        <taxon>Faecalibacterium</taxon>
    </lineage>
</organism>
<dbReference type="InterPro" id="IPR017853">
    <property type="entry name" value="GH"/>
</dbReference>
<proteinExistence type="inferred from homology"/>
<dbReference type="NCBIfam" id="TIGR00217">
    <property type="entry name" value="malQ"/>
    <property type="match status" value="1"/>
</dbReference>
<dbReference type="SUPFAM" id="SSF51445">
    <property type="entry name" value="(Trans)glycosidases"/>
    <property type="match status" value="1"/>
</dbReference>
<sequence length="500" mass="58093">MQRSAGILLPISSLPSPYGIGCFSQEAYDFVDWLKEAGQTYWQILPLGVTSYGDSPYQSFSAFAGNPYFISLDELVKEGVLTAEECKKAKFGRKADDIDYSRLYTERGRLLRLAYSRSDIGHNAAFTAFCEKNKWWLDDFALFMAVKGRFEGKPWIEWAEDIRLRWQNAMDYYRRELYFEVEYYKYLQFKFDQQWRTLKAYANEKGIRIIGDIPIYVALDSVDAWANPQMFQLDEDNIPTAVAGVPPDGFSPTGQLWGNPLYRWEKHRETGYQWWITRLWYCFELYDVVRIDHFRGFDEYFSIPYGSETAAPGHWEKGPGIELFRAVEQALGKREIIAEDLGYMSETVRQLVQDSGFPGMKVLEFAFDSRDTGSASDYLPHNYPVNSVAYTGTHDNETLVSWYQTITSAERTLVRDYLYDYTTPEPQLYKSMIALIFRSAAATCIIPMQDWLGLDNSARINKPSTVGENWRWRLKKSQLTPKLQKEICSITTRYGRMNWA</sequence>
<evidence type="ECO:0000256" key="4">
    <source>
        <dbReference type="ARBA" id="ARBA00020295"/>
    </source>
</evidence>
<accession>A0A3E2U4Q8</accession>
<dbReference type="GO" id="GO:0005975">
    <property type="term" value="P:carbohydrate metabolic process"/>
    <property type="evidence" value="ECO:0007669"/>
    <property type="project" value="InterPro"/>
</dbReference>
<dbReference type="GO" id="GO:0004134">
    <property type="term" value="F:4-alpha-glucanotransferase activity"/>
    <property type="evidence" value="ECO:0007669"/>
    <property type="project" value="UniProtKB-EC"/>
</dbReference>
<comment type="similarity">
    <text evidence="2 10">Belongs to the disproportionating enzyme family.</text>
</comment>
<dbReference type="EC" id="2.4.1.25" evidence="3 10"/>
<keyword evidence="5 10" id="KW-0328">Glycosyltransferase</keyword>
<evidence type="ECO:0000313" key="11">
    <source>
        <dbReference type="EMBL" id="RGB90671.1"/>
    </source>
</evidence>
<dbReference type="InterPro" id="IPR003385">
    <property type="entry name" value="Glyco_hydro_77"/>
</dbReference>
<evidence type="ECO:0000256" key="8">
    <source>
        <dbReference type="ARBA" id="ARBA00031423"/>
    </source>
</evidence>
<evidence type="ECO:0000256" key="3">
    <source>
        <dbReference type="ARBA" id="ARBA00012560"/>
    </source>
</evidence>
<name>A0A3E2U4Q8_9FIRM</name>
<dbReference type="AlphaFoldDB" id="A0A3E2U4Q8"/>
<evidence type="ECO:0000313" key="12">
    <source>
        <dbReference type="Proteomes" id="UP000260991"/>
    </source>
</evidence>
<dbReference type="PANTHER" id="PTHR32438">
    <property type="entry name" value="4-ALPHA-GLUCANOTRANSFERASE DPE1, CHLOROPLASTIC/AMYLOPLASTIC"/>
    <property type="match status" value="1"/>
</dbReference>
<evidence type="ECO:0000256" key="2">
    <source>
        <dbReference type="ARBA" id="ARBA00005684"/>
    </source>
</evidence>
<dbReference type="Proteomes" id="UP000260991">
    <property type="component" value="Unassembled WGS sequence"/>
</dbReference>
<evidence type="ECO:0000256" key="6">
    <source>
        <dbReference type="ARBA" id="ARBA00022679"/>
    </source>
</evidence>